<accession>M3H1T7</accession>
<evidence type="ECO:0000313" key="1">
    <source>
        <dbReference type="EMBL" id="EMF82730.1"/>
    </source>
</evidence>
<dbReference type="EMBL" id="AHOR02000017">
    <property type="protein sequence ID" value="EMF82730.1"/>
    <property type="molecule type" value="Genomic_DNA"/>
</dbReference>
<proteinExistence type="predicted"/>
<sequence>MVKIEMQKKHIRKKRKMSFEFIEKDTTINVHKNQPKSYSNPNKKYF</sequence>
<protein>
    <submittedName>
        <fullName evidence="1">Uncharacterized protein</fullName>
    </submittedName>
</protein>
<comment type="caution">
    <text evidence="1">The sequence shown here is derived from an EMBL/GenBank/DDBJ whole genome shotgun (WGS) entry which is preliminary data.</text>
</comment>
<reference evidence="1 2" key="1">
    <citation type="submission" date="2013-01" db="EMBL/GenBank/DDBJ databases">
        <authorList>
            <person name="Harkins D.M."/>
            <person name="Durkin A.S."/>
            <person name="Brinkac L.M."/>
            <person name="Haft D.H."/>
            <person name="Selengut J.D."/>
            <person name="Sanka R."/>
            <person name="DePew J."/>
            <person name="Purushe J."/>
            <person name="Tulsiani S.M."/>
            <person name="Graham G.C."/>
            <person name="Burns M.-A."/>
            <person name="Dohnt M.F."/>
            <person name="Smythe L.D."/>
            <person name="McKay D.B."/>
            <person name="Craig S.B."/>
            <person name="Vinetz J.M."/>
            <person name="Sutton G.G."/>
            <person name="Nierman W.C."/>
            <person name="Fouts D.E."/>
        </authorList>
    </citation>
    <scope>NUCLEOTIDE SEQUENCE [LARGE SCALE GENOMIC DNA]</scope>
    <source>
        <strain evidence="1 2">LT2116</strain>
    </source>
</reference>
<evidence type="ECO:0000313" key="2">
    <source>
        <dbReference type="Proteomes" id="UP000011770"/>
    </source>
</evidence>
<dbReference type="AlphaFoldDB" id="M3H1T7"/>
<dbReference type="Proteomes" id="UP000011770">
    <property type="component" value="Unassembled WGS sequence"/>
</dbReference>
<name>M3H1T7_9LEPT</name>
<gene>
    <name evidence="1" type="ORF">LEP1GSC188_2964</name>
</gene>
<organism evidence="1 2">
    <name type="scientific">Leptospira weilii serovar Topaz str. LT2116</name>
    <dbReference type="NCBI Taxonomy" id="1088540"/>
    <lineage>
        <taxon>Bacteria</taxon>
        <taxon>Pseudomonadati</taxon>
        <taxon>Spirochaetota</taxon>
        <taxon>Spirochaetia</taxon>
        <taxon>Leptospirales</taxon>
        <taxon>Leptospiraceae</taxon>
        <taxon>Leptospira</taxon>
    </lineage>
</organism>